<dbReference type="EMBL" id="GBYB01011254">
    <property type="protein sequence ID" value="JAG81021.1"/>
    <property type="molecule type" value="Transcribed_RNA"/>
</dbReference>
<sequence length="167" mass="19511">MLQLEKNSNRVDLSTITKMAEKFPDDVRKCLVVPLFNANLKNTKIILMLIKSYAPSAKKELISDFLEAVDELQPWHVTVLQSLLDIQLDEDTMTRILSLLVDKALAYADDKNYSQCILSLLKTQSPFTDNQRNMLHEMIITHKTVFKKPMKNLFDKMFRHRDMWHIS</sequence>
<proteinExistence type="predicted"/>
<evidence type="ECO:0000313" key="1">
    <source>
        <dbReference type="EMBL" id="JAG81021.1"/>
    </source>
</evidence>
<dbReference type="Gene3D" id="1.25.40.480">
    <property type="match status" value="1"/>
</dbReference>
<reference evidence="1" key="1">
    <citation type="submission" date="2015-01" db="EMBL/GenBank/DDBJ databases">
        <title>Transcriptome Assembly of Fopius arisanus.</title>
        <authorList>
            <person name="Geib S."/>
        </authorList>
    </citation>
    <scope>NUCLEOTIDE SEQUENCE</scope>
</reference>
<accession>A0A0C9R4N7</accession>
<name>A0A0C9R4N7_9HYME</name>
<dbReference type="AlphaFoldDB" id="A0A0C9R4N7"/>
<organism evidence="1">
    <name type="scientific">Fopius arisanus</name>
    <dbReference type="NCBI Taxonomy" id="64838"/>
    <lineage>
        <taxon>Eukaryota</taxon>
        <taxon>Metazoa</taxon>
        <taxon>Ecdysozoa</taxon>
        <taxon>Arthropoda</taxon>
        <taxon>Hexapoda</taxon>
        <taxon>Insecta</taxon>
        <taxon>Pterygota</taxon>
        <taxon>Neoptera</taxon>
        <taxon>Endopterygota</taxon>
        <taxon>Hymenoptera</taxon>
        <taxon>Apocrita</taxon>
        <taxon>Ichneumonoidea</taxon>
        <taxon>Braconidae</taxon>
        <taxon>Opiinae</taxon>
        <taxon>Fopius</taxon>
    </lineage>
</organism>
<gene>
    <name evidence="1" type="primary">GA25285</name>
    <name evidence="1" type="ORF">g.43195</name>
</gene>
<protein>
    <submittedName>
        <fullName evidence="1">GA25285 protein</fullName>
    </submittedName>
</protein>